<accession>A0A848RL79</accession>
<feature type="region of interest" description="Disordered" evidence="1">
    <location>
        <begin position="21"/>
        <end position="44"/>
    </location>
</feature>
<keyword evidence="2" id="KW-0472">Membrane</keyword>
<dbReference type="AlphaFoldDB" id="A0A848RL79"/>
<dbReference type="Proteomes" id="UP000582487">
    <property type="component" value="Unassembled WGS sequence"/>
</dbReference>
<feature type="transmembrane region" description="Helical" evidence="2">
    <location>
        <begin position="62"/>
        <end position="82"/>
    </location>
</feature>
<name>A0A848RL79_9ACTO</name>
<comment type="caution">
    <text evidence="3">The sequence shown here is derived from an EMBL/GenBank/DDBJ whole genome shotgun (WGS) entry which is preliminary data.</text>
</comment>
<evidence type="ECO:0000256" key="1">
    <source>
        <dbReference type="SAM" id="MobiDB-lite"/>
    </source>
</evidence>
<dbReference type="RefSeq" id="WP_004016890.1">
    <property type="nucleotide sequence ID" value="NZ_JABCUT010000001.1"/>
</dbReference>
<organism evidence="3 4">
    <name type="scientific">Mobiluncus mulieris</name>
    <dbReference type="NCBI Taxonomy" id="2052"/>
    <lineage>
        <taxon>Bacteria</taxon>
        <taxon>Bacillati</taxon>
        <taxon>Actinomycetota</taxon>
        <taxon>Actinomycetes</taxon>
        <taxon>Actinomycetales</taxon>
        <taxon>Actinomycetaceae</taxon>
        <taxon>Mobiluncus</taxon>
    </lineage>
</organism>
<proteinExistence type="predicted"/>
<feature type="compositionally biased region" description="Low complexity" evidence="1">
    <location>
        <begin position="21"/>
        <end position="39"/>
    </location>
</feature>
<keyword evidence="2" id="KW-0812">Transmembrane</keyword>
<dbReference type="EMBL" id="JABCUV010000001">
    <property type="protein sequence ID" value="NMW92141.1"/>
    <property type="molecule type" value="Genomic_DNA"/>
</dbReference>
<evidence type="ECO:0000313" key="3">
    <source>
        <dbReference type="EMBL" id="NMW92141.1"/>
    </source>
</evidence>
<evidence type="ECO:0000256" key="2">
    <source>
        <dbReference type="SAM" id="Phobius"/>
    </source>
</evidence>
<gene>
    <name evidence="3" type="ORF">HHJ74_00175</name>
</gene>
<evidence type="ECO:0000313" key="4">
    <source>
        <dbReference type="Proteomes" id="UP000582487"/>
    </source>
</evidence>
<sequence length="311" mass="33970">MEQTQPFDSIAETGAAASAVTATGKAASGETEASETETIGGTGKAPSGWQARRIGWFNVREIFWISPIAAGVLWGLAVLAMTQVQVIVPQSAGFNWRVHDGLLLVILGLPLLALLGIVITAFHLAVRFRRVWLKIISVLAGVTLLVFLCLAAFAALIEYAFHAREPQAADICPTGHVCEYTSPWDPNDGFVRVYREGLLLRYYEKQLDPFRHLHSQPTKTKPELNTAEYPAACSIENTNYAVVVIDKAGPANHNILARPQDGIWQQVADLPNGGYCVACRFDATSRTLVLTFQDTNGNHTVQTIPYPEQTP</sequence>
<keyword evidence="2" id="KW-1133">Transmembrane helix</keyword>
<feature type="transmembrane region" description="Helical" evidence="2">
    <location>
        <begin position="102"/>
        <end position="126"/>
    </location>
</feature>
<protein>
    <submittedName>
        <fullName evidence="3">Uncharacterized protein</fullName>
    </submittedName>
</protein>
<feature type="transmembrane region" description="Helical" evidence="2">
    <location>
        <begin position="138"/>
        <end position="161"/>
    </location>
</feature>
<reference evidence="3 4" key="1">
    <citation type="submission" date="2020-04" db="EMBL/GenBank/DDBJ databases">
        <title>Antimicrobial susceptibility and clonality of vaginal-derived multi-drug resistant Mobiluncus isolates in China.</title>
        <authorList>
            <person name="Zhang X."/>
        </authorList>
    </citation>
    <scope>NUCLEOTIDE SEQUENCE [LARGE SCALE GENOMIC DNA]</scope>
    <source>
        <strain evidence="3 4">7</strain>
    </source>
</reference>